<dbReference type="InterPro" id="IPR016496">
    <property type="entry name" value="GTPase_HflX"/>
</dbReference>
<dbReference type="FunFam" id="3.40.50.11060:FF:000001">
    <property type="entry name" value="GTPase HflX"/>
    <property type="match status" value="1"/>
</dbReference>
<evidence type="ECO:0000256" key="7">
    <source>
        <dbReference type="SAM" id="Coils"/>
    </source>
</evidence>
<keyword evidence="7" id="KW-0175">Coiled coil</keyword>
<evidence type="ECO:0000256" key="2">
    <source>
        <dbReference type="ARBA" id="ARBA00022490"/>
    </source>
</evidence>
<evidence type="ECO:0000256" key="3">
    <source>
        <dbReference type="ARBA" id="ARBA00022723"/>
    </source>
</evidence>
<dbReference type="GO" id="GO:0043022">
    <property type="term" value="F:ribosome binding"/>
    <property type="evidence" value="ECO:0007669"/>
    <property type="project" value="TreeGrafter"/>
</dbReference>
<dbReference type="SUPFAM" id="SSF52540">
    <property type="entry name" value="P-loop containing nucleoside triphosphate hydrolases"/>
    <property type="match status" value="1"/>
</dbReference>
<feature type="coiled-coil region" evidence="7">
    <location>
        <begin position="319"/>
        <end position="346"/>
    </location>
</feature>
<dbReference type="Pfam" id="PF13167">
    <property type="entry name" value="GTP-bdg_N"/>
    <property type="match status" value="1"/>
</dbReference>
<dbReference type="PANTHER" id="PTHR10229">
    <property type="entry name" value="GTP-BINDING PROTEIN HFLX"/>
    <property type="match status" value="1"/>
</dbReference>
<dbReference type="PANTHER" id="PTHR10229:SF0">
    <property type="entry name" value="GTP-BINDING PROTEIN 6-RELATED"/>
    <property type="match status" value="1"/>
</dbReference>
<dbReference type="PRINTS" id="PR00326">
    <property type="entry name" value="GTP1OBG"/>
</dbReference>
<evidence type="ECO:0000256" key="6">
    <source>
        <dbReference type="ARBA" id="ARBA00023134"/>
    </source>
</evidence>
<dbReference type="AlphaFoldDB" id="A0A3B1CD30"/>
<evidence type="ECO:0000256" key="4">
    <source>
        <dbReference type="ARBA" id="ARBA00022741"/>
    </source>
</evidence>
<organism evidence="9">
    <name type="scientific">hydrothermal vent metagenome</name>
    <dbReference type="NCBI Taxonomy" id="652676"/>
    <lineage>
        <taxon>unclassified sequences</taxon>
        <taxon>metagenomes</taxon>
        <taxon>ecological metagenomes</taxon>
    </lineage>
</organism>
<dbReference type="GO" id="GO:0046872">
    <property type="term" value="F:metal ion binding"/>
    <property type="evidence" value="ECO:0007669"/>
    <property type="project" value="UniProtKB-KW"/>
</dbReference>
<dbReference type="InterPro" id="IPR025121">
    <property type="entry name" value="GTPase_HflX_N"/>
</dbReference>
<keyword evidence="5" id="KW-0460">Magnesium</keyword>
<dbReference type="InterPro" id="IPR032305">
    <property type="entry name" value="GTP-bd_M"/>
</dbReference>
<sequence length="528" mass="59564">MDKISRRKIKTDQIIPFELAHLLTALSQEIKRQIGILVGREGTIHAVIVGDQRQIMIPDLSQLRPGKRQLRGIRLIHTHLKSEALSQDDLTDLALLRLDLIAAIGIQPDGTPGAIFMAHLLPPSPSGKQHEIHPPKQIHQLEFELKPFLDALEAEFDLQRDHSHDTGKKNRAILISASKASRIDQEAEVDELSELVKSAALVPIGQIIQRPKRFNAKYLMGEGKLKEVVINAMQQQADLLIFNQNLSPLQIRSIAEVTEMKVLDRTQLILDIFAQRALTREAKVQVELAQLRYRLPRLSQRSTALSRLTGGIGGRGPGETRLEIDLRRARDRIAHLEREHESLAEARTLRRQKRTRNQIPIASIVGYTNAGKSTLLNQLTESHVKTKDLLFATLDTATRRLRFPREREVILTDTVGFIQSLPPALLAAFRSTLDELRDAHLLIHLADISNPRLEQQIQTVETLLKDLGLSETPCLLVLNKIDRVDPETAQILCKRHRALGITALNPKRLIPLLNTIERDLWKSENDAP</sequence>
<dbReference type="InterPro" id="IPR027417">
    <property type="entry name" value="P-loop_NTPase"/>
</dbReference>
<dbReference type="Pfam" id="PF01926">
    <property type="entry name" value="MMR_HSR1"/>
    <property type="match status" value="1"/>
</dbReference>
<name>A0A3B1CD30_9ZZZZ</name>
<dbReference type="Pfam" id="PF16360">
    <property type="entry name" value="GTP-bdg_M"/>
    <property type="match status" value="1"/>
</dbReference>
<evidence type="ECO:0000256" key="1">
    <source>
        <dbReference type="ARBA" id="ARBA00004496"/>
    </source>
</evidence>
<evidence type="ECO:0000259" key="8">
    <source>
        <dbReference type="PROSITE" id="PS51705"/>
    </source>
</evidence>
<evidence type="ECO:0000256" key="5">
    <source>
        <dbReference type="ARBA" id="ARBA00022842"/>
    </source>
</evidence>
<gene>
    <name evidence="9" type="ORF">MNBD_NITROSPIRAE01-1162</name>
</gene>
<protein>
    <submittedName>
        <fullName evidence="9">Ribosome LSU-associated GTP-binding protein HflX</fullName>
    </submittedName>
</protein>
<keyword evidence="4" id="KW-0547">Nucleotide-binding</keyword>
<proteinExistence type="inferred from homology"/>
<feature type="domain" description="Hflx-type G" evidence="8">
    <location>
        <begin position="360"/>
        <end position="524"/>
    </location>
</feature>
<dbReference type="EMBL" id="UOGF01000007">
    <property type="protein sequence ID" value="VAX26132.1"/>
    <property type="molecule type" value="Genomic_DNA"/>
</dbReference>
<keyword evidence="6" id="KW-0342">GTP-binding</keyword>
<dbReference type="Gene3D" id="6.10.250.2860">
    <property type="match status" value="1"/>
</dbReference>
<dbReference type="PROSITE" id="PS51705">
    <property type="entry name" value="G_HFLX"/>
    <property type="match status" value="1"/>
</dbReference>
<reference evidence="9" key="1">
    <citation type="submission" date="2018-06" db="EMBL/GenBank/DDBJ databases">
        <authorList>
            <person name="Zhirakovskaya E."/>
        </authorList>
    </citation>
    <scope>NUCLEOTIDE SEQUENCE</scope>
</reference>
<dbReference type="InterPro" id="IPR042108">
    <property type="entry name" value="GTPase_HflX_N_sf"/>
</dbReference>
<dbReference type="NCBIfam" id="TIGR03156">
    <property type="entry name" value="GTP_HflX"/>
    <property type="match status" value="1"/>
</dbReference>
<dbReference type="CDD" id="cd01878">
    <property type="entry name" value="HflX"/>
    <property type="match status" value="1"/>
</dbReference>
<keyword evidence="3" id="KW-0479">Metal-binding</keyword>
<accession>A0A3B1CD30</accession>
<dbReference type="InterPro" id="IPR030394">
    <property type="entry name" value="G_HFLX_dom"/>
</dbReference>
<dbReference type="Gene3D" id="3.40.50.300">
    <property type="entry name" value="P-loop containing nucleotide triphosphate hydrolases"/>
    <property type="match status" value="1"/>
</dbReference>
<dbReference type="HAMAP" id="MF_00900">
    <property type="entry name" value="GTPase_HflX"/>
    <property type="match status" value="1"/>
</dbReference>
<dbReference type="InterPro" id="IPR006073">
    <property type="entry name" value="GTP-bd"/>
</dbReference>
<keyword evidence="2" id="KW-0963">Cytoplasm</keyword>
<dbReference type="GO" id="GO:0005737">
    <property type="term" value="C:cytoplasm"/>
    <property type="evidence" value="ECO:0007669"/>
    <property type="project" value="UniProtKB-SubCell"/>
</dbReference>
<comment type="subcellular location">
    <subcellularLocation>
        <location evidence="1">Cytoplasm</location>
    </subcellularLocation>
</comment>
<dbReference type="Gene3D" id="3.40.50.11060">
    <property type="entry name" value="GTPase HflX, N-terminal domain"/>
    <property type="match status" value="1"/>
</dbReference>
<dbReference type="GO" id="GO:0005525">
    <property type="term" value="F:GTP binding"/>
    <property type="evidence" value="ECO:0007669"/>
    <property type="project" value="UniProtKB-KW"/>
</dbReference>
<evidence type="ECO:0000313" key="9">
    <source>
        <dbReference type="EMBL" id="VAX26132.1"/>
    </source>
</evidence>